<dbReference type="EMBL" id="PFBA01000027">
    <property type="protein sequence ID" value="PIT92267.1"/>
    <property type="molecule type" value="Genomic_DNA"/>
</dbReference>
<dbReference type="AlphaFoldDB" id="A0A2M6WHK0"/>
<gene>
    <name evidence="1" type="ORF">COU08_03070</name>
</gene>
<organism evidence="1 2">
    <name type="scientific">Candidatus Harrisonbacteria bacterium CG10_big_fil_rev_8_21_14_0_10_42_17</name>
    <dbReference type="NCBI Taxonomy" id="1974584"/>
    <lineage>
        <taxon>Bacteria</taxon>
        <taxon>Candidatus Harrisoniibacteriota</taxon>
    </lineage>
</organism>
<reference evidence="2" key="1">
    <citation type="submission" date="2017-09" db="EMBL/GenBank/DDBJ databases">
        <title>Depth-based differentiation of microbial function through sediment-hosted aquifers and enrichment of novel symbionts in the deep terrestrial subsurface.</title>
        <authorList>
            <person name="Probst A.J."/>
            <person name="Ladd B."/>
            <person name="Jarett J.K."/>
            <person name="Geller-Mcgrath D.E."/>
            <person name="Sieber C.M.K."/>
            <person name="Emerson J.B."/>
            <person name="Anantharaman K."/>
            <person name="Thomas B.C."/>
            <person name="Malmstrom R."/>
            <person name="Stieglmeier M."/>
            <person name="Klingl A."/>
            <person name="Woyke T."/>
            <person name="Ryan C.M."/>
            <person name="Banfield J.F."/>
        </authorList>
    </citation>
    <scope>NUCLEOTIDE SEQUENCE [LARGE SCALE GENOMIC DNA]</scope>
</reference>
<dbReference type="Proteomes" id="UP000228635">
    <property type="component" value="Unassembled WGS sequence"/>
</dbReference>
<dbReference type="Gene3D" id="3.40.30.10">
    <property type="entry name" value="Glutaredoxin"/>
    <property type="match status" value="1"/>
</dbReference>
<evidence type="ECO:0000313" key="2">
    <source>
        <dbReference type="Proteomes" id="UP000228635"/>
    </source>
</evidence>
<proteinExistence type="predicted"/>
<name>A0A2M6WHK0_9BACT</name>
<sequence>MKQLVSLGAWGALRIDSRDKPIAIFKHSVTCVTSLAVLRTLLEAEEQGVFNEPIHLLVTQDHPDVSDAITHDLKLPHETPQVILMKHGVAVYSETHYSIIPEVIATQFSFL</sequence>
<evidence type="ECO:0008006" key="3">
    <source>
        <dbReference type="Google" id="ProtNLM"/>
    </source>
</evidence>
<dbReference type="Pfam" id="PF11009">
    <property type="entry name" value="BrxC"/>
    <property type="match status" value="1"/>
</dbReference>
<protein>
    <recommendedName>
        <fullName evidence="3">Bacillithiol system redox-active protein YtxJ</fullName>
    </recommendedName>
</protein>
<accession>A0A2M6WHK0</accession>
<dbReference type="InterPro" id="IPR022551">
    <property type="entry name" value="BrxC"/>
</dbReference>
<evidence type="ECO:0000313" key="1">
    <source>
        <dbReference type="EMBL" id="PIT92267.1"/>
    </source>
</evidence>
<comment type="caution">
    <text evidence="1">The sequence shown here is derived from an EMBL/GenBank/DDBJ whole genome shotgun (WGS) entry which is preliminary data.</text>
</comment>